<evidence type="ECO:0000256" key="1">
    <source>
        <dbReference type="ARBA" id="ARBA00004141"/>
    </source>
</evidence>
<dbReference type="RefSeq" id="XP_037215788.1">
    <property type="nucleotide sequence ID" value="XM_037367956.1"/>
</dbReference>
<dbReference type="InterPro" id="IPR020846">
    <property type="entry name" value="MFS_dom"/>
</dbReference>
<dbReference type="PANTHER" id="PTHR23501">
    <property type="entry name" value="MAJOR FACILITATOR SUPERFAMILY"/>
    <property type="match status" value="1"/>
</dbReference>
<dbReference type="Pfam" id="PF07690">
    <property type="entry name" value="MFS_1"/>
    <property type="match status" value="1"/>
</dbReference>
<feature type="transmembrane region" description="Helical" evidence="5">
    <location>
        <begin position="30"/>
        <end position="49"/>
    </location>
</feature>
<protein>
    <submittedName>
        <fullName evidence="7">ABC transporter</fullName>
    </submittedName>
</protein>
<dbReference type="GO" id="GO:0022857">
    <property type="term" value="F:transmembrane transporter activity"/>
    <property type="evidence" value="ECO:0007669"/>
    <property type="project" value="InterPro"/>
</dbReference>
<keyword evidence="4 5" id="KW-0472">Membrane</keyword>
<dbReference type="EMBL" id="JACAZF010000010">
    <property type="protein sequence ID" value="KAF7293625.1"/>
    <property type="molecule type" value="Genomic_DNA"/>
</dbReference>
<evidence type="ECO:0000313" key="8">
    <source>
        <dbReference type="Proteomes" id="UP000636479"/>
    </source>
</evidence>
<dbReference type="Proteomes" id="UP000636479">
    <property type="component" value="Unassembled WGS sequence"/>
</dbReference>
<dbReference type="InterPro" id="IPR011701">
    <property type="entry name" value="MFS"/>
</dbReference>
<dbReference type="Gene3D" id="1.20.1720.10">
    <property type="entry name" value="Multidrug resistance protein D"/>
    <property type="match status" value="1"/>
</dbReference>
<comment type="caution">
    <text evidence="7">The sequence shown here is derived from an EMBL/GenBank/DDBJ whole genome shotgun (WGS) entry which is preliminary data.</text>
</comment>
<sequence>MELLAWLSHFQAGLMLFFGRILGMAPAKAVLLLVIGIFEAGSLLCAVAPSVNVLIAGRVVAGVGASGLMVSVMFIIAKVTTLRQRPVFMGVFGAVYAIASIVGPLIGAGVFTSTYRSAASHLQPSLQRCLQFNHQALRVRLSLDWIGGLLSIGMVTLFLIPIQWGGNTKRWSDPEVISLLVLSAVFFLAFLLWELREGEAGILPLHMFRRRNMFGSCLEGFFINICFILASYYLPFLYQLRGHSATRSGIDLIPFMISGTVAALISGVCIAKLGHPWPFLFVGPLVAALGSGLLYTLNEFSSTGRIIGFQLILGIGLGVALQNTMVVVQAEFATEEALLSRATSVVTFTQTLGASVGLAVAGAIFAGQLRHRLNHIPGVEVSALNAALANVEAVFSFPPSVRTQVLAAYIHSVDTVFLFSVAPFRLRSVSCYWPQ</sequence>
<comment type="subcellular location">
    <subcellularLocation>
        <location evidence="1">Membrane</location>
        <topology evidence="1">Multi-pass membrane protein</topology>
    </subcellularLocation>
</comment>
<feature type="transmembrane region" description="Helical" evidence="5">
    <location>
        <begin position="176"/>
        <end position="193"/>
    </location>
</feature>
<feature type="transmembrane region" description="Helical" evidence="5">
    <location>
        <begin position="250"/>
        <end position="273"/>
    </location>
</feature>
<feature type="transmembrane region" description="Helical" evidence="5">
    <location>
        <begin position="145"/>
        <end position="164"/>
    </location>
</feature>
<reference evidence="7" key="1">
    <citation type="submission" date="2020-05" db="EMBL/GenBank/DDBJ databases">
        <title>Mycena genomes resolve the evolution of fungal bioluminescence.</title>
        <authorList>
            <person name="Tsai I.J."/>
        </authorList>
    </citation>
    <scope>NUCLEOTIDE SEQUENCE</scope>
    <source>
        <strain evidence="7">171206Taipei</strain>
    </source>
</reference>
<keyword evidence="2 5" id="KW-0812">Transmembrane</keyword>
<dbReference type="OrthoDB" id="10021397at2759"/>
<accession>A0A8H6S7I9</accession>
<evidence type="ECO:0000313" key="7">
    <source>
        <dbReference type="EMBL" id="KAF7293625.1"/>
    </source>
</evidence>
<feature type="transmembrane region" description="Helical" evidence="5">
    <location>
        <begin position="309"/>
        <end position="328"/>
    </location>
</feature>
<dbReference type="SUPFAM" id="SSF103473">
    <property type="entry name" value="MFS general substrate transporter"/>
    <property type="match status" value="1"/>
</dbReference>
<keyword evidence="3 5" id="KW-1133">Transmembrane helix</keyword>
<keyword evidence="8" id="KW-1185">Reference proteome</keyword>
<evidence type="ECO:0000256" key="2">
    <source>
        <dbReference type="ARBA" id="ARBA00022692"/>
    </source>
</evidence>
<dbReference type="PROSITE" id="PS50850">
    <property type="entry name" value="MFS"/>
    <property type="match status" value="1"/>
</dbReference>
<feature type="transmembrane region" description="Helical" evidence="5">
    <location>
        <begin position="6"/>
        <end position="23"/>
    </location>
</feature>
<dbReference type="InterPro" id="IPR036259">
    <property type="entry name" value="MFS_trans_sf"/>
</dbReference>
<feature type="transmembrane region" description="Helical" evidence="5">
    <location>
        <begin position="213"/>
        <end position="238"/>
    </location>
</feature>
<feature type="transmembrane region" description="Helical" evidence="5">
    <location>
        <begin position="279"/>
        <end position="297"/>
    </location>
</feature>
<proteinExistence type="predicted"/>
<gene>
    <name evidence="7" type="ORF">MIND_01141800</name>
</gene>
<evidence type="ECO:0000259" key="6">
    <source>
        <dbReference type="PROSITE" id="PS50850"/>
    </source>
</evidence>
<evidence type="ECO:0000256" key="5">
    <source>
        <dbReference type="SAM" id="Phobius"/>
    </source>
</evidence>
<dbReference type="Gene3D" id="1.20.1250.20">
    <property type="entry name" value="MFS general substrate transporter like domains"/>
    <property type="match status" value="1"/>
</dbReference>
<feature type="transmembrane region" description="Helical" evidence="5">
    <location>
        <begin position="88"/>
        <end position="111"/>
    </location>
</feature>
<feature type="transmembrane region" description="Helical" evidence="5">
    <location>
        <begin position="55"/>
        <end position="76"/>
    </location>
</feature>
<feature type="domain" description="Major facilitator superfamily (MFS) profile" evidence="6">
    <location>
        <begin position="1"/>
        <end position="404"/>
    </location>
</feature>
<dbReference type="GeneID" id="59350472"/>
<organism evidence="7 8">
    <name type="scientific">Mycena indigotica</name>
    <dbReference type="NCBI Taxonomy" id="2126181"/>
    <lineage>
        <taxon>Eukaryota</taxon>
        <taxon>Fungi</taxon>
        <taxon>Dikarya</taxon>
        <taxon>Basidiomycota</taxon>
        <taxon>Agaricomycotina</taxon>
        <taxon>Agaricomycetes</taxon>
        <taxon>Agaricomycetidae</taxon>
        <taxon>Agaricales</taxon>
        <taxon>Marasmiineae</taxon>
        <taxon>Mycenaceae</taxon>
        <taxon>Mycena</taxon>
    </lineage>
</organism>
<evidence type="ECO:0000256" key="3">
    <source>
        <dbReference type="ARBA" id="ARBA00022989"/>
    </source>
</evidence>
<dbReference type="GO" id="GO:0005886">
    <property type="term" value="C:plasma membrane"/>
    <property type="evidence" value="ECO:0007669"/>
    <property type="project" value="TreeGrafter"/>
</dbReference>
<evidence type="ECO:0000256" key="4">
    <source>
        <dbReference type="ARBA" id="ARBA00023136"/>
    </source>
</evidence>
<dbReference type="AlphaFoldDB" id="A0A8H6S7I9"/>
<feature type="transmembrane region" description="Helical" evidence="5">
    <location>
        <begin position="348"/>
        <end position="367"/>
    </location>
</feature>
<name>A0A8H6S7I9_9AGAR</name>
<dbReference type="PANTHER" id="PTHR23501:SF198">
    <property type="entry name" value="AZOLE RESISTANCE PROTEIN 1-RELATED"/>
    <property type="match status" value="1"/>
</dbReference>